<reference evidence="14 15" key="1">
    <citation type="journal article" date="2014" name="Proc. Natl. Acad. Sci. U.S.A.">
        <title>Functional type 2 photosynthetic reaction centers found in the rare bacterial phylum Gemmatimonadetes.</title>
        <authorList>
            <person name="Zeng Y."/>
            <person name="Feng F."/>
            <person name="Medova H."/>
            <person name="Dean J."/>
            <person name="Koblizek M."/>
        </authorList>
    </citation>
    <scope>NUCLEOTIDE SEQUENCE [LARGE SCALE GENOMIC DNA]</scope>
    <source>
        <strain evidence="14 15">AP64</strain>
    </source>
</reference>
<keyword evidence="1 11" id="KW-0963">Cytoplasm</keyword>
<dbReference type="CDD" id="cd03221">
    <property type="entry name" value="ABCF_EF-3"/>
    <property type="match status" value="2"/>
</dbReference>
<feature type="binding site" evidence="11">
    <location>
        <begin position="352"/>
        <end position="359"/>
    </location>
    <ligand>
        <name>ATP</name>
        <dbReference type="ChEBI" id="CHEBI:30616"/>
        <label>2</label>
    </ligand>
</feature>
<evidence type="ECO:0000256" key="8">
    <source>
        <dbReference type="ARBA" id="ARBA00023204"/>
    </source>
</evidence>
<dbReference type="GO" id="GO:0016887">
    <property type="term" value="F:ATP hydrolysis activity"/>
    <property type="evidence" value="ECO:0007669"/>
    <property type="project" value="UniProtKB-UniRule"/>
</dbReference>
<dbReference type="STRING" id="1379270.GEMMAAP_11540"/>
<dbReference type="InterPro" id="IPR003439">
    <property type="entry name" value="ABC_transporter-like_ATP-bd"/>
</dbReference>
<dbReference type="eggNOG" id="COG0488">
    <property type="taxonomic scope" value="Bacteria"/>
</dbReference>
<dbReference type="InterPro" id="IPR003593">
    <property type="entry name" value="AAA+_ATPase"/>
</dbReference>
<evidence type="ECO:0000313" key="14">
    <source>
        <dbReference type="EMBL" id="AMW05265.1"/>
    </source>
</evidence>
<dbReference type="HAMAP" id="MF_00848">
    <property type="entry name" value="Uup"/>
    <property type="match status" value="1"/>
</dbReference>
<dbReference type="Gene3D" id="3.40.50.300">
    <property type="entry name" value="P-loop containing nucleotide triphosphate hydrolases"/>
    <property type="match status" value="2"/>
</dbReference>
<reference evidence="14 15" key="2">
    <citation type="journal article" date="2016" name="Environ. Microbiol. Rep.">
        <title>Metagenomic evidence for the presence of phototrophic Gemmatimonadetes bacteria in diverse environments.</title>
        <authorList>
            <person name="Zeng Y."/>
            <person name="Baumbach J."/>
            <person name="Barbosa E.G."/>
            <person name="Azevedo V."/>
            <person name="Zhang C."/>
            <person name="Koblizek M."/>
        </authorList>
    </citation>
    <scope>NUCLEOTIDE SEQUENCE [LARGE SCALE GENOMIC DNA]</scope>
    <source>
        <strain evidence="14 15">AP64</strain>
    </source>
</reference>
<keyword evidence="8 11" id="KW-0234">DNA repair</keyword>
<dbReference type="GO" id="GO:0006281">
    <property type="term" value="P:DNA repair"/>
    <property type="evidence" value="ECO:0007669"/>
    <property type="project" value="UniProtKB-KW"/>
</dbReference>
<dbReference type="GO" id="GO:0043022">
    <property type="term" value="F:ribosome binding"/>
    <property type="evidence" value="ECO:0007669"/>
    <property type="project" value="UniProtKB-UniRule"/>
</dbReference>
<evidence type="ECO:0000256" key="7">
    <source>
        <dbReference type="ARBA" id="ARBA00023125"/>
    </source>
</evidence>
<sequence>MALVSLQDITVAFGGPPVLNGANFAIERGERVCILGRNGAGKSTLMQVLDGTLTPDSGIVVRQGGVSVARLEQDVPRTLQGTMFDIVAAGLGANGELLARYHAASVLVATDHSEKALQELDRLHRQIDAANAWQLHLRVETVLQHLALDPEARIKQASGGRTRQALLARALVNAPDVLLLDEPTNHLDIDAIEWMEEYLITQGISLIFVTHDRAFLRRVATRIVELDRGRLADFGTDYDTYLERKDAMLHAEAKEWEDFDRRLAQEEVWIRTGIQARRTRNEGRVRSLEAMRVERAGRRDRLGTTRAQVQEAERSGRLVLEAQGLTFAHGDRPIVQDFSATIMRGDRVGLVGPNGSGKTTLLKLLLGELVPQAGTVRHGTNLEVAYFDQLREQLNPDQSVFESIGDGTEWVQVGGQRRHVNGYLQDFLFTQDRARTPVRALSGGERNRLLLARLFTRSFNVLVLDEPTNDLDMETLDVLEQLLLDFHGTLLLVSHDRAFIDAVVTSTLVFEGRGVVREYAGGYTDWVRQRPVVLPEVAPVKSSRPTPSSEAAPTKAKKRKLSYKETSELAALPDRIAALEEARNGVFSQLSDPAVLRDGARVVALQGELATMDNDLTVLMERWEVLETLAAESGAG</sequence>
<feature type="domain" description="ABC transporter" evidence="13">
    <location>
        <begin position="320"/>
        <end position="537"/>
    </location>
</feature>
<dbReference type="AlphaFoldDB" id="A0A143BKZ6"/>
<evidence type="ECO:0000256" key="10">
    <source>
        <dbReference type="ARBA" id="ARBA00061478"/>
    </source>
</evidence>
<dbReference type="KEGG" id="gph:GEMMAAP_11540"/>
<dbReference type="InterPro" id="IPR017871">
    <property type="entry name" value="ABC_transporter-like_CS"/>
</dbReference>
<dbReference type="Pfam" id="PF12848">
    <property type="entry name" value="ABC_tran_Xtn"/>
    <property type="match status" value="1"/>
</dbReference>
<dbReference type="PANTHER" id="PTHR42855">
    <property type="entry name" value="ABC TRANSPORTER ATP-BINDING SUBUNIT"/>
    <property type="match status" value="1"/>
</dbReference>
<keyword evidence="6 11" id="KW-0067">ATP-binding</keyword>
<protein>
    <recommendedName>
        <fullName evidence="11">ATP-binding protein Uup</fullName>
        <ecNumber evidence="11">3.6.1.-</ecNumber>
    </recommendedName>
</protein>
<evidence type="ECO:0000256" key="12">
    <source>
        <dbReference type="SAM" id="MobiDB-lite"/>
    </source>
</evidence>
<keyword evidence="2 11" id="KW-0677">Repeat</keyword>
<dbReference type="InterPro" id="IPR027417">
    <property type="entry name" value="P-loop_NTPase"/>
</dbReference>
<dbReference type="InterPro" id="IPR051309">
    <property type="entry name" value="ABCF_ATPase"/>
</dbReference>
<dbReference type="InterPro" id="IPR037118">
    <property type="entry name" value="Val-tRNA_synth_C_sf"/>
</dbReference>
<evidence type="ECO:0000259" key="13">
    <source>
        <dbReference type="PROSITE" id="PS50893"/>
    </source>
</evidence>
<dbReference type="RefSeq" id="WP_026849639.1">
    <property type="nucleotide sequence ID" value="NZ_CP011454.1"/>
</dbReference>
<keyword evidence="4 11" id="KW-0227">DNA damage</keyword>
<evidence type="ECO:0000313" key="15">
    <source>
        <dbReference type="Proteomes" id="UP000076404"/>
    </source>
</evidence>
<proteinExistence type="inferred from homology"/>
<feature type="binding site" evidence="11">
    <location>
        <begin position="36"/>
        <end position="43"/>
    </location>
    <ligand>
        <name>ATP</name>
        <dbReference type="ChEBI" id="CHEBI:30616"/>
        <label>1</label>
    </ligand>
</feature>
<accession>A0A143BKZ6</accession>
<dbReference type="OrthoDB" id="9760950at2"/>
<feature type="region of interest" description="Disordered" evidence="12">
    <location>
        <begin position="538"/>
        <end position="559"/>
    </location>
</feature>
<dbReference type="GO" id="GO:0003677">
    <property type="term" value="F:DNA binding"/>
    <property type="evidence" value="ECO:0007669"/>
    <property type="project" value="UniProtKB-UniRule"/>
</dbReference>
<keyword evidence="3 11" id="KW-0547">Nucleotide-binding</keyword>
<dbReference type="InterPro" id="IPR032524">
    <property type="entry name" value="ABC_tran_C"/>
</dbReference>
<dbReference type="GO" id="GO:0005737">
    <property type="term" value="C:cytoplasm"/>
    <property type="evidence" value="ECO:0007669"/>
    <property type="project" value="UniProtKB-SubCell"/>
</dbReference>
<dbReference type="Pfam" id="PF00005">
    <property type="entry name" value="ABC_tran"/>
    <property type="match status" value="2"/>
</dbReference>
<evidence type="ECO:0000256" key="11">
    <source>
        <dbReference type="HAMAP-Rule" id="MF_00848"/>
    </source>
</evidence>
<dbReference type="PROSITE" id="PS00211">
    <property type="entry name" value="ABC_TRANSPORTER_1"/>
    <property type="match status" value="1"/>
</dbReference>
<evidence type="ECO:0000256" key="5">
    <source>
        <dbReference type="ARBA" id="ARBA00022801"/>
    </source>
</evidence>
<dbReference type="PANTHER" id="PTHR42855:SF1">
    <property type="entry name" value="ABC TRANSPORTER DOMAIN-CONTAINING PROTEIN"/>
    <property type="match status" value="1"/>
</dbReference>
<dbReference type="EMBL" id="CP011454">
    <property type="protein sequence ID" value="AMW05265.1"/>
    <property type="molecule type" value="Genomic_DNA"/>
</dbReference>
<organism evidence="14 15">
    <name type="scientific">Gemmatimonas phototrophica</name>
    <dbReference type="NCBI Taxonomy" id="1379270"/>
    <lineage>
        <taxon>Bacteria</taxon>
        <taxon>Pseudomonadati</taxon>
        <taxon>Gemmatimonadota</taxon>
        <taxon>Gemmatimonadia</taxon>
        <taxon>Gemmatimonadales</taxon>
        <taxon>Gemmatimonadaceae</taxon>
        <taxon>Gemmatimonas</taxon>
    </lineage>
</organism>
<evidence type="ECO:0000256" key="6">
    <source>
        <dbReference type="ARBA" id="ARBA00022840"/>
    </source>
</evidence>
<evidence type="ECO:0000256" key="9">
    <source>
        <dbReference type="ARBA" id="ARBA00049360"/>
    </source>
</evidence>
<evidence type="ECO:0000256" key="4">
    <source>
        <dbReference type="ARBA" id="ARBA00022763"/>
    </source>
</evidence>
<dbReference type="InterPro" id="IPR032781">
    <property type="entry name" value="ABC_tran_Xtn"/>
</dbReference>
<dbReference type="SMART" id="SM00382">
    <property type="entry name" value="AAA"/>
    <property type="match status" value="2"/>
</dbReference>
<comment type="similarity">
    <text evidence="10 11">Belongs to the ABC transporter superfamily. ABCF family. Uup subfamily.</text>
</comment>
<evidence type="ECO:0000256" key="1">
    <source>
        <dbReference type="ARBA" id="ARBA00022490"/>
    </source>
</evidence>
<dbReference type="GO" id="GO:0005524">
    <property type="term" value="F:ATP binding"/>
    <property type="evidence" value="ECO:0007669"/>
    <property type="project" value="UniProtKB-UniRule"/>
</dbReference>
<name>A0A143BKZ6_9BACT</name>
<dbReference type="FunFam" id="3.40.50.300:FF:000011">
    <property type="entry name" value="Putative ABC transporter ATP-binding component"/>
    <property type="match status" value="1"/>
</dbReference>
<evidence type="ECO:0000256" key="2">
    <source>
        <dbReference type="ARBA" id="ARBA00022737"/>
    </source>
</evidence>
<comment type="catalytic activity">
    <reaction evidence="9 11">
        <text>ATP + H2O = ADP + phosphate + H(+)</text>
        <dbReference type="Rhea" id="RHEA:13065"/>
        <dbReference type="ChEBI" id="CHEBI:15377"/>
        <dbReference type="ChEBI" id="CHEBI:15378"/>
        <dbReference type="ChEBI" id="CHEBI:30616"/>
        <dbReference type="ChEBI" id="CHEBI:43474"/>
        <dbReference type="ChEBI" id="CHEBI:456216"/>
    </reaction>
</comment>
<keyword evidence="5 11" id="KW-0378">Hydrolase</keyword>
<dbReference type="EC" id="3.6.1.-" evidence="11"/>
<dbReference type="Gene3D" id="1.10.287.380">
    <property type="entry name" value="Valyl-tRNA synthetase, C-terminal domain"/>
    <property type="match status" value="1"/>
</dbReference>
<comment type="subcellular location">
    <subcellularLocation>
        <location evidence="11">Cytoplasm</location>
    </subcellularLocation>
    <text evidence="11">Associates with ribosomes.</text>
</comment>
<keyword evidence="15" id="KW-1185">Reference proteome</keyword>
<keyword evidence="7 11" id="KW-0238">DNA-binding</keyword>
<evidence type="ECO:0000256" key="3">
    <source>
        <dbReference type="ARBA" id="ARBA00022741"/>
    </source>
</evidence>
<dbReference type="SUPFAM" id="SSF52540">
    <property type="entry name" value="P-loop containing nucleoside triphosphate hydrolases"/>
    <property type="match status" value="2"/>
</dbReference>
<comment type="function">
    <text evidence="11">Probably plays a role in ribosome assembly or function. May be involved in resolution of branched DNA intermediates that result from template switching in postreplication gaps. Binds DNA and has ATPase activity.</text>
</comment>
<dbReference type="InterPro" id="IPR043686">
    <property type="entry name" value="Uup"/>
</dbReference>
<dbReference type="Pfam" id="PF16326">
    <property type="entry name" value="ABC_tran_CTD"/>
    <property type="match status" value="1"/>
</dbReference>
<gene>
    <name evidence="11" type="primary">uup</name>
    <name evidence="14" type="ORF">GEMMAAP_11540</name>
</gene>
<feature type="domain" description="ABC transporter" evidence="13">
    <location>
        <begin position="4"/>
        <end position="253"/>
    </location>
</feature>
<dbReference type="FunFam" id="3.40.50.300:FF:000309">
    <property type="entry name" value="ABC transporter ATP-binding protein"/>
    <property type="match status" value="1"/>
</dbReference>
<dbReference type="Proteomes" id="UP000076404">
    <property type="component" value="Chromosome"/>
</dbReference>
<dbReference type="PROSITE" id="PS50893">
    <property type="entry name" value="ABC_TRANSPORTER_2"/>
    <property type="match status" value="2"/>
</dbReference>